<protein>
    <recommendedName>
        <fullName evidence="4">DOMON domain-containing protein</fullName>
    </recommendedName>
</protein>
<reference evidence="2 3" key="1">
    <citation type="submission" date="2016-04" db="EMBL/GenBank/DDBJ databases">
        <title>A degradative enzymes factory behind the ericoid mycorrhizal symbiosis.</title>
        <authorList>
            <consortium name="DOE Joint Genome Institute"/>
            <person name="Martino E."/>
            <person name="Morin E."/>
            <person name="Grelet G."/>
            <person name="Kuo A."/>
            <person name="Kohler A."/>
            <person name="Daghino S."/>
            <person name="Barry K."/>
            <person name="Choi C."/>
            <person name="Cichocki N."/>
            <person name="Clum A."/>
            <person name="Copeland A."/>
            <person name="Hainaut M."/>
            <person name="Haridas S."/>
            <person name="Labutti K."/>
            <person name="Lindquist E."/>
            <person name="Lipzen A."/>
            <person name="Khouja H.-R."/>
            <person name="Murat C."/>
            <person name="Ohm R."/>
            <person name="Olson A."/>
            <person name="Spatafora J."/>
            <person name="Veneault-Fourrey C."/>
            <person name="Henrissat B."/>
            <person name="Grigoriev I."/>
            <person name="Martin F."/>
            <person name="Perotto S."/>
        </authorList>
    </citation>
    <scope>NUCLEOTIDE SEQUENCE [LARGE SCALE GENOMIC DNA]</scope>
    <source>
        <strain evidence="2 3">E</strain>
    </source>
</reference>
<dbReference type="AlphaFoldDB" id="A0A2J6SN92"/>
<dbReference type="RefSeq" id="XP_024729143.1">
    <property type="nucleotide sequence ID" value="XM_024884118.1"/>
</dbReference>
<dbReference type="EMBL" id="KZ613912">
    <property type="protein sequence ID" value="PMD52239.1"/>
    <property type="molecule type" value="Genomic_DNA"/>
</dbReference>
<gene>
    <name evidence="2" type="ORF">K444DRAFT_637426</name>
</gene>
<feature type="signal peptide" evidence="1">
    <location>
        <begin position="1"/>
        <end position="22"/>
    </location>
</feature>
<evidence type="ECO:0008006" key="4">
    <source>
        <dbReference type="Google" id="ProtNLM"/>
    </source>
</evidence>
<evidence type="ECO:0000256" key="1">
    <source>
        <dbReference type="SAM" id="SignalP"/>
    </source>
</evidence>
<evidence type="ECO:0000313" key="3">
    <source>
        <dbReference type="Proteomes" id="UP000235371"/>
    </source>
</evidence>
<dbReference type="InParanoid" id="A0A2J6SN92"/>
<organism evidence="2 3">
    <name type="scientific">Hyaloscypha bicolor E</name>
    <dbReference type="NCBI Taxonomy" id="1095630"/>
    <lineage>
        <taxon>Eukaryota</taxon>
        <taxon>Fungi</taxon>
        <taxon>Dikarya</taxon>
        <taxon>Ascomycota</taxon>
        <taxon>Pezizomycotina</taxon>
        <taxon>Leotiomycetes</taxon>
        <taxon>Helotiales</taxon>
        <taxon>Hyaloscyphaceae</taxon>
        <taxon>Hyaloscypha</taxon>
        <taxon>Hyaloscypha bicolor</taxon>
    </lineage>
</organism>
<keyword evidence="3" id="KW-1185">Reference proteome</keyword>
<dbReference type="Proteomes" id="UP000235371">
    <property type="component" value="Unassembled WGS sequence"/>
</dbReference>
<keyword evidence="1" id="KW-0732">Signal</keyword>
<dbReference type="OrthoDB" id="10414176at2759"/>
<evidence type="ECO:0000313" key="2">
    <source>
        <dbReference type="EMBL" id="PMD52239.1"/>
    </source>
</evidence>
<proteinExistence type="predicted"/>
<name>A0A2J6SN92_9HELO</name>
<accession>A0A2J6SN92</accession>
<sequence length="122" mass="12947">MPRLNLQCLVLLGLSLSQLFIGDPSHPVAVKVNRTSNSVLVAGNTAVQGKTTGPLVQSVGWVMTGWSVDNEKLSLGWTVAGMGNASFVYSNSNVWAVFGDVGADNFFLGQGTCWRLSCEGLQ</sequence>
<feature type="chain" id="PRO_5014473736" description="DOMON domain-containing protein" evidence="1">
    <location>
        <begin position="23"/>
        <end position="122"/>
    </location>
</feature>
<dbReference type="GeneID" id="36592195"/>